<reference evidence="1" key="1">
    <citation type="submission" date="2014-09" db="EMBL/GenBank/DDBJ databases">
        <authorList>
            <person name="Magalhaes I.L.F."/>
            <person name="Oliveira U."/>
            <person name="Santos F.R."/>
            <person name="Vidigal T.H.D.A."/>
            <person name="Brescovit A.D."/>
            <person name="Santos A.J."/>
        </authorList>
    </citation>
    <scope>NUCLEOTIDE SEQUENCE</scope>
    <source>
        <tissue evidence="1">Shoot tissue taken approximately 20 cm above the soil surface</tissue>
    </source>
</reference>
<accession>A0A0A9BIH5</accession>
<dbReference type="EMBL" id="GBRH01238818">
    <property type="protein sequence ID" value="JAD59077.1"/>
    <property type="molecule type" value="Transcribed_RNA"/>
</dbReference>
<reference evidence="1" key="2">
    <citation type="journal article" date="2015" name="Data Brief">
        <title>Shoot transcriptome of the giant reed, Arundo donax.</title>
        <authorList>
            <person name="Barrero R.A."/>
            <person name="Guerrero F.D."/>
            <person name="Moolhuijzen P."/>
            <person name="Goolsby J.A."/>
            <person name="Tidwell J."/>
            <person name="Bellgard S.E."/>
            <person name="Bellgard M.I."/>
        </authorList>
    </citation>
    <scope>NUCLEOTIDE SEQUENCE</scope>
    <source>
        <tissue evidence="1">Shoot tissue taken approximately 20 cm above the soil surface</tissue>
    </source>
</reference>
<evidence type="ECO:0000313" key="1">
    <source>
        <dbReference type="EMBL" id="JAD59077.1"/>
    </source>
</evidence>
<sequence>MKFLAQVKLLPQGHTIEITANPRSIYLGVVHI</sequence>
<organism evidence="1">
    <name type="scientific">Arundo donax</name>
    <name type="common">Giant reed</name>
    <name type="synonym">Donax arundinaceus</name>
    <dbReference type="NCBI Taxonomy" id="35708"/>
    <lineage>
        <taxon>Eukaryota</taxon>
        <taxon>Viridiplantae</taxon>
        <taxon>Streptophyta</taxon>
        <taxon>Embryophyta</taxon>
        <taxon>Tracheophyta</taxon>
        <taxon>Spermatophyta</taxon>
        <taxon>Magnoliopsida</taxon>
        <taxon>Liliopsida</taxon>
        <taxon>Poales</taxon>
        <taxon>Poaceae</taxon>
        <taxon>PACMAD clade</taxon>
        <taxon>Arundinoideae</taxon>
        <taxon>Arundineae</taxon>
        <taxon>Arundo</taxon>
    </lineage>
</organism>
<dbReference type="AlphaFoldDB" id="A0A0A9BIH5"/>
<name>A0A0A9BIH5_ARUDO</name>
<protein>
    <submittedName>
        <fullName evidence="1">Uncharacterized protein</fullName>
    </submittedName>
</protein>
<proteinExistence type="predicted"/>